<dbReference type="EMBL" id="UOFR01000071">
    <property type="protein sequence ID" value="VAX00083.1"/>
    <property type="molecule type" value="Genomic_DNA"/>
</dbReference>
<organism evidence="1">
    <name type="scientific">hydrothermal vent metagenome</name>
    <dbReference type="NCBI Taxonomy" id="652676"/>
    <lineage>
        <taxon>unclassified sequences</taxon>
        <taxon>metagenomes</taxon>
        <taxon>ecological metagenomes</taxon>
    </lineage>
</organism>
<gene>
    <name evidence="1" type="ORF">MNBD_GAMMA21-2493</name>
</gene>
<feature type="non-terminal residue" evidence="1">
    <location>
        <position position="120"/>
    </location>
</feature>
<dbReference type="Gene3D" id="1.10.530.10">
    <property type="match status" value="1"/>
</dbReference>
<proteinExistence type="predicted"/>
<protein>
    <recommendedName>
        <fullName evidence="2">Transglycosylase SLT domain-containing protein</fullName>
    </recommendedName>
</protein>
<evidence type="ECO:0000313" key="1">
    <source>
        <dbReference type="EMBL" id="VAX00083.1"/>
    </source>
</evidence>
<sequence>MSIGDSILTRSHYQFGMALLVLVLFLWAQNAMAAKFFIYELPDGSRVISDHRIYKKTHKLISKHRKAEGTGQLVSKRYKKRPVSLNKWDGLINEVAQRHSVDVALVKAVIHTESYFNHKA</sequence>
<reference evidence="1" key="1">
    <citation type="submission" date="2018-06" db="EMBL/GenBank/DDBJ databases">
        <authorList>
            <person name="Zhirakovskaya E."/>
        </authorList>
    </citation>
    <scope>NUCLEOTIDE SEQUENCE</scope>
</reference>
<evidence type="ECO:0008006" key="2">
    <source>
        <dbReference type="Google" id="ProtNLM"/>
    </source>
</evidence>
<dbReference type="AlphaFoldDB" id="A0A3B1AJ81"/>
<dbReference type="SUPFAM" id="SSF53955">
    <property type="entry name" value="Lysozyme-like"/>
    <property type="match status" value="1"/>
</dbReference>
<accession>A0A3B1AJ81</accession>
<dbReference type="InterPro" id="IPR023346">
    <property type="entry name" value="Lysozyme-like_dom_sf"/>
</dbReference>
<name>A0A3B1AJ81_9ZZZZ</name>